<protein>
    <submittedName>
        <fullName evidence="2">Acyloxyacyl hydrolase</fullName>
    </submittedName>
</protein>
<dbReference type="OrthoDB" id="9797122at2"/>
<accession>A0A368U265</accession>
<dbReference type="Gene3D" id="2.40.160.20">
    <property type="match status" value="1"/>
</dbReference>
<dbReference type="InterPro" id="IPR018550">
    <property type="entry name" value="Lipid-A_deacylase-rel"/>
</dbReference>
<keyword evidence="2" id="KW-0378">Hydrolase</keyword>
<evidence type="ECO:0000313" key="2">
    <source>
        <dbReference type="EMBL" id="RCV90557.1"/>
    </source>
</evidence>
<sequence length="168" mass="17990">MLRARTLIARLFACLAMAGSQAGLADLYVAGGATSESTAALRIELDTMVGLERLHPQLDLRLATGLLLLSSREKDANAAWLLTPALRYTFAGQRSAFIEAGIGGALFLNTRHESRELSTAFQFQDRIAAGLPLGGGELALSLSHYSNGGIKRPNDGFEVLALGYRWAL</sequence>
<dbReference type="EMBL" id="QPII01000003">
    <property type="protein sequence ID" value="RCV90557.1"/>
    <property type="molecule type" value="Genomic_DNA"/>
</dbReference>
<name>A0A368U265_9GAMM</name>
<dbReference type="RefSeq" id="WP_114478155.1">
    <property type="nucleotide sequence ID" value="NZ_QPII01000003.1"/>
</dbReference>
<evidence type="ECO:0000256" key="1">
    <source>
        <dbReference type="SAM" id="SignalP"/>
    </source>
</evidence>
<dbReference type="Pfam" id="PF09411">
    <property type="entry name" value="PagL"/>
    <property type="match status" value="1"/>
</dbReference>
<dbReference type="Proteomes" id="UP000252405">
    <property type="component" value="Unassembled WGS sequence"/>
</dbReference>
<organism evidence="2 3">
    <name type="scientific">Billgrantia montanilacus</name>
    <dbReference type="NCBI Taxonomy" id="2282305"/>
    <lineage>
        <taxon>Bacteria</taxon>
        <taxon>Pseudomonadati</taxon>
        <taxon>Pseudomonadota</taxon>
        <taxon>Gammaproteobacteria</taxon>
        <taxon>Oceanospirillales</taxon>
        <taxon>Halomonadaceae</taxon>
        <taxon>Billgrantia</taxon>
    </lineage>
</organism>
<reference evidence="2 3" key="1">
    <citation type="submission" date="2018-07" db="EMBL/GenBank/DDBJ databases">
        <title>Halomonas montanilacus sp. nov., isolated from Lake Pengyan on Tibetan Plateau.</title>
        <authorList>
            <person name="Lu H."/>
            <person name="Xing P."/>
            <person name="Wu Q."/>
        </authorList>
    </citation>
    <scope>NUCLEOTIDE SEQUENCE [LARGE SCALE GENOMIC DNA]</scope>
    <source>
        <strain evidence="2 3">PYC7W</strain>
    </source>
</reference>
<keyword evidence="3" id="KW-1185">Reference proteome</keyword>
<dbReference type="AlphaFoldDB" id="A0A368U265"/>
<evidence type="ECO:0000313" key="3">
    <source>
        <dbReference type="Proteomes" id="UP000252405"/>
    </source>
</evidence>
<feature type="chain" id="PRO_5016826488" evidence="1">
    <location>
        <begin position="26"/>
        <end position="168"/>
    </location>
</feature>
<keyword evidence="1" id="KW-0732">Signal</keyword>
<gene>
    <name evidence="2" type="ORF">DU505_06395</name>
</gene>
<proteinExistence type="predicted"/>
<feature type="signal peptide" evidence="1">
    <location>
        <begin position="1"/>
        <end position="25"/>
    </location>
</feature>
<dbReference type="GO" id="GO:0016787">
    <property type="term" value="F:hydrolase activity"/>
    <property type="evidence" value="ECO:0007669"/>
    <property type="project" value="UniProtKB-KW"/>
</dbReference>
<comment type="caution">
    <text evidence="2">The sequence shown here is derived from an EMBL/GenBank/DDBJ whole genome shotgun (WGS) entry which is preliminary data.</text>
</comment>